<dbReference type="PANTHER" id="PTHR12226">
    <property type="entry name" value="MANNOSE-P-DOLICHOL UTILIZATION DEFECT 1 LEC35 -RELATED"/>
    <property type="match status" value="1"/>
</dbReference>
<dbReference type="GO" id="GO:0009312">
    <property type="term" value="P:oligosaccharide biosynthetic process"/>
    <property type="evidence" value="ECO:0007669"/>
    <property type="project" value="TreeGrafter"/>
</dbReference>
<dbReference type="PANTHER" id="PTHR12226:SF2">
    <property type="entry name" value="MANNOSE-P-DOLICHOL UTILIZATION DEFECT 1 PROTEIN"/>
    <property type="match status" value="1"/>
</dbReference>
<comment type="subcellular location">
    <subcellularLocation>
        <location evidence="1 9">Membrane</location>
        <topology evidence="1 9">Multi-pass membrane protein</topology>
    </subcellularLocation>
</comment>
<proteinExistence type="inferred from homology"/>
<evidence type="ECO:0000256" key="5">
    <source>
        <dbReference type="ARBA" id="ARBA00022989"/>
    </source>
</evidence>
<feature type="transmembrane region" description="Helical" evidence="10">
    <location>
        <begin position="185"/>
        <end position="203"/>
    </location>
</feature>
<evidence type="ECO:0000256" key="3">
    <source>
        <dbReference type="ARBA" id="ARBA00022692"/>
    </source>
</evidence>
<name>A0A653CTW5_CALMS</name>
<evidence type="ECO:0000256" key="6">
    <source>
        <dbReference type="ARBA" id="ARBA00023136"/>
    </source>
</evidence>
<accession>A0A653CTW5</accession>
<dbReference type="PIRSF" id="PIRSF023381">
    <property type="entry name" value="MannP-dilichol_defect-1p"/>
    <property type="match status" value="1"/>
</dbReference>
<dbReference type="FunFam" id="1.20.1280.290:FF:000006">
    <property type="entry name" value="mannose-P-dolichol utilization defect 1 protein"/>
    <property type="match status" value="1"/>
</dbReference>
<reference evidence="11 12" key="1">
    <citation type="submission" date="2019-01" db="EMBL/GenBank/DDBJ databases">
        <authorList>
            <person name="Sayadi A."/>
        </authorList>
    </citation>
    <scope>NUCLEOTIDE SEQUENCE [LARGE SCALE GENOMIC DNA]</scope>
</reference>
<dbReference type="SMART" id="SM00679">
    <property type="entry name" value="CTNS"/>
    <property type="match status" value="2"/>
</dbReference>
<protein>
    <recommendedName>
        <fullName evidence="8 9">Mannose-P-dolichol utilization defect 1 protein homolog</fullName>
    </recommendedName>
</protein>
<organism evidence="11 12">
    <name type="scientific">Callosobruchus maculatus</name>
    <name type="common">Southern cowpea weevil</name>
    <name type="synonym">Pulse bruchid</name>
    <dbReference type="NCBI Taxonomy" id="64391"/>
    <lineage>
        <taxon>Eukaryota</taxon>
        <taxon>Metazoa</taxon>
        <taxon>Ecdysozoa</taxon>
        <taxon>Arthropoda</taxon>
        <taxon>Hexapoda</taxon>
        <taxon>Insecta</taxon>
        <taxon>Pterygota</taxon>
        <taxon>Neoptera</taxon>
        <taxon>Endopterygota</taxon>
        <taxon>Coleoptera</taxon>
        <taxon>Polyphaga</taxon>
        <taxon>Cucujiformia</taxon>
        <taxon>Chrysomeloidea</taxon>
        <taxon>Chrysomelidae</taxon>
        <taxon>Bruchinae</taxon>
        <taxon>Bruchini</taxon>
        <taxon>Callosobruchus</taxon>
    </lineage>
</organism>
<keyword evidence="12" id="KW-1185">Reference proteome</keyword>
<evidence type="ECO:0000256" key="4">
    <source>
        <dbReference type="ARBA" id="ARBA00022737"/>
    </source>
</evidence>
<keyword evidence="5 9" id="KW-1133">Transmembrane helix</keyword>
<evidence type="ECO:0000256" key="8">
    <source>
        <dbReference type="ARBA" id="ARBA00067517"/>
    </source>
</evidence>
<feature type="transmembrane region" description="Helical" evidence="10">
    <location>
        <begin position="136"/>
        <end position="158"/>
    </location>
</feature>
<evidence type="ECO:0000256" key="2">
    <source>
        <dbReference type="ARBA" id="ARBA00022448"/>
    </source>
</evidence>
<evidence type="ECO:0000313" key="12">
    <source>
        <dbReference type="Proteomes" id="UP000410492"/>
    </source>
</evidence>
<feature type="transmembrane region" description="Helical" evidence="10">
    <location>
        <begin position="215"/>
        <end position="236"/>
    </location>
</feature>
<dbReference type="InterPro" id="IPR016817">
    <property type="entry name" value="MannP-dilichol_defect-1"/>
</dbReference>
<keyword evidence="3 9" id="KW-0812">Transmembrane</keyword>
<evidence type="ECO:0000256" key="10">
    <source>
        <dbReference type="SAM" id="Phobius"/>
    </source>
</evidence>
<dbReference type="Gene3D" id="1.20.1280.290">
    <property type="match status" value="2"/>
</dbReference>
<dbReference type="FunFam" id="1.20.1280.290:FF:000031">
    <property type="entry name" value="Mannose-P-dolichol utilization defect 1"/>
    <property type="match status" value="1"/>
</dbReference>
<dbReference type="Pfam" id="PF04193">
    <property type="entry name" value="PQ-loop"/>
    <property type="match status" value="2"/>
</dbReference>
<dbReference type="GO" id="GO:0016020">
    <property type="term" value="C:membrane"/>
    <property type="evidence" value="ECO:0007669"/>
    <property type="project" value="UniProtKB-SubCell"/>
</dbReference>
<evidence type="ECO:0000313" key="11">
    <source>
        <dbReference type="EMBL" id="VEN51129.1"/>
    </source>
</evidence>
<evidence type="ECO:0000256" key="7">
    <source>
        <dbReference type="ARBA" id="ARBA00038475"/>
    </source>
</evidence>
<keyword evidence="6 9" id="KW-0472">Membrane</keyword>
<sequence>MEKNSTLFDLFRKTALLLFTPHCFDNYFIDFNYFDGPCFSSTLSKGLGIGIILGSIMVKLPQIIKILKNKSGEGISLPGVTLELTAITIHMSYNFAKGYPFSSYGDTTFLAVQTVLIAALVLYYKDALAQSVSYLSIYSAICYTMMSGLTPISVLWSLQSINIPIAVAGKLVQAWANFKNGSTGQLSAVTVFMLFGGSAARIFTSIQETGDTIVILTYLASTLANAVLVFQMLYYWNAVASKKKAQ</sequence>
<dbReference type="Proteomes" id="UP000410492">
    <property type="component" value="Unassembled WGS sequence"/>
</dbReference>
<dbReference type="EMBL" id="CAACVG010008803">
    <property type="protein sequence ID" value="VEN51129.1"/>
    <property type="molecule type" value="Genomic_DNA"/>
</dbReference>
<gene>
    <name evidence="11" type="ORF">CALMAC_LOCUS11678</name>
</gene>
<evidence type="ECO:0000256" key="9">
    <source>
        <dbReference type="PIRNR" id="PIRNR023381"/>
    </source>
</evidence>
<keyword evidence="2" id="KW-0813">Transport</keyword>
<dbReference type="AlphaFoldDB" id="A0A653CTW5"/>
<feature type="transmembrane region" description="Helical" evidence="10">
    <location>
        <begin position="76"/>
        <end position="95"/>
    </location>
</feature>
<feature type="transmembrane region" description="Helical" evidence="10">
    <location>
        <begin position="107"/>
        <end position="124"/>
    </location>
</feature>
<keyword evidence="4" id="KW-0677">Repeat</keyword>
<comment type="similarity">
    <text evidence="7 9">Belongs to the MPDU1 (TC 2.A.43.3) family.</text>
</comment>
<evidence type="ECO:0000256" key="1">
    <source>
        <dbReference type="ARBA" id="ARBA00004141"/>
    </source>
</evidence>
<dbReference type="OrthoDB" id="271506at2759"/>
<dbReference type="InterPro" id="IPR006603">
    <property type="entry name" value="PQ-loop_rpt"/>
</dbReference>
<feature type="transmembrane region" description="Helical" evidence="10">
    <location>
        <begin position="46"/>
        <end position="64"/>
    </location>
</feature>